<dbReference type="EMBL" id="JAHESE010000045">
    <property type="protein sequence ID" value="MBT1711961.1"/>
    <property type="molecule type" value="Genomic_DNA"/>
</dbReference>
<feature type="domain" description="DUF4236" evidence="2">
    <location>
        <begin position="3"/>
        <end position="53"/>
    </location>
</feature>
<evidence type="ECO:0000259" key="2">
    <source>
        <dbReference type="Pfam" id="PF14020"/>
    </source>
</evidence>
<comment type="caution">
    <text evidence="3">The sequence shown here is derived from an EMBL/GenBank/DDBJ whole genome shotgun (WGS) entry which is preliminary data.</text>
</comment>
<dbReference type="Proteomes" id="UP001319080">
    <property type="component" value="Unassembled WGS sequence"/>
</dbReference>
<reference evidence="3 4" key="1">
    <citation type="submission" date="2021-05" db="EMBL/GenBank/DDBJ databases">
        <title>A Polyphasic approach of four new species of the genus Ohtaekwangia: Ohtaekwangia histidinii sp. nov., Ohtaekwangia cretensis sp. nov., Ohtaekwangia indiensis sp. nov., Ohtaekwangia reichenbachii sp. nov. from diverse environment.</title>
        <authorList>
            <person name="Octaviana S."/>
        </authorList>
    </citation>
    <scope>NUCLEOTIDE SEQUENCE [LARGE SCALE GENOMIC DNA]</scope>
    <source>
        <strain evidence="3 4">PWU5</strain>
    </source>
</reference>
<dbReference type="AlphaFoldDB" id="A0AAP2E2U4"/>
<protein>
    <submittedName>
        <fullName evidence="3">DUF4236 domain-containing protein</fullName>
    </submittedName>
</protein>
<evidence type="ECO:0000313" key="4">
    <source>
        <dbReference type="Proteomes" id="UP001319080"/>
    </source>
</evidence>
<accession>A0AAP2E2U4</accession>
<evidence type="ECO:0000313" key="3">
    <source>
        <dbReference type="EMBL" id="MBT1711961.1"/>
    </source>
</evidence>
<evidence type="ECO:0000256" key="1">
    <source>
        <dbReference type="SAM" id="Phobius"/>
    </source>
</evidence>
<organism evidence="3 4">
    <name type="scientific">Dawidia cretensis</name>
    <dbReference type="NCBI Taxonomy" id="2782350"/>
    <lineage>
        <taxon>Bacteria</taxon>
        <taxon>Pseudomonadati</taxon>
        <taxon>Bacteroidota</taxon>
        <taxon>Cytophagia</taxon>
        <taxon>Cytophagales</taxon>
        <taxon>Chryseotaleaceae</taxon>
        <taxon>Dawidia</taxon>
    </lineage>
</organism>
<feature type="transmembrane region" description="Helical" evidence="1">
    <location>
        <begin position="111"/>
        <end position="128"/>
    </location>
</feature>
<proteinExistence type="predicted"/>
<dbReference type="InterPro" id="IPR025330">
    <property type="entry name" value="DUF4236"/>
</dbReference>
<dbReference type="RefSeq" id="WP_254087529.1">
    <property type="nucleotide sequence ID" value="NZ_JAHESE010000045.1"/>
</dbReference>
<keyword evidence="1" id="KW-0812">Transmembrane</keyword>
<sequence length="369" mass="42640">MAWSFRKSKSFGPFRFSFSNRGVGMSMGVKGARIGVNSRGTHVTLGANGIYYRKNIRGKSRISAVDTWSVKQAEFEAKVRDVEDDAAMNSLTDVDSQDFVSELESKAGQFAFYKPVLIAGLIGMMLYVGFCQSRSADMPIFLVLGIVLMAGWVTSLVWIRRWDERRRTMFVDYTMEEGHRELYDKFILSFQEFATTSRIWHNVATETLEDRRRHGGANQSVDRTLIKEISSHRLPSPHLVMNVSVPYMHLADKEVYFFPERIIFRRGRQLGAVFYKNIQIKREDVRFQESESLLADATVVDQRWQYLNKDGEPDRRFKGNRLLSICLYTEYTFTSGQGWNDTIMTSRTGAMDRFAEFIRLIGEYQRKAT</sequence>
<keyword evidence="4" id="KW-1185">Reference proteome</keyword>
<name>A0AAP2E2U4_9BACT</name>
<keyword evidence="1" id="KW-1133">Transmembrane helix</keyword>
<keyword evidence="1" id="KW-0472">Membrane</keyword>
<feature type="transmembrane region" description="Helical" evidence="1">
    <location>
        <begin position="140"/>
        <end position="159"/>
    </location>
</feature>
<dbReference type="Pfam" id="PF14020">
    <property type="entry name" value="DUF4236"/>
    <property type="match status" value="1"/>
</dbReference>
<gene>
    <name evidence="3" type="ORF">KK062_27205</name>
</gene>